<sequence length="227" mass="24688">MGMPRPTPAPARADARAAVRRKPRRKRSPLGGLLIVAGLAAGTLALLKLELPRAFDKIVPQGLYRDVPPVAGLHPEVRAASERLAAQAKAAGIAVVFTDGFRSEAEQDEIYAQGRDREGRIVTHAKGGESFHNYGLAIDFALKDRSGDIIWDMEYDGNKNGRADWLEVADMAKRLGFSWGGDWEGFKDNPHLQMDFGYSIRELQLGNRPDGSLLADGTASGPPEKAE</sequence>
<dbReference type="Pfam" id="PF13539">
    <property type="entry name" value="Peptidase_M15_4"/>
    <property type="match status" value="1"/>
</dbReference>
<dbReference type="InterPro" id="IPR052179">
    <property type="entry name" value="DD-CPase-like"/>
</dbReference>
<keyword evidence="4" id="KW-1185">Reference proteome</keyword>
<dbReference type="PANTHER" id="PTHR34385">
    <property type="entry name" value="D-ALANYL-D-ALANINE CARBOXYPEPTIDASE"/>
    <property type="match status" value="1"/>
</dbReference>
<dbReference type="InterPro" id="IPR039561">
    <property type="entry name" value="Peptidase_M15C"/>
</dbReference>
<dbReference type="CDD" id="cd14845">
    <property type="entry name" value="L-Ala-D-Glu_peptidase_like"/>
    <property type="match status" value="1"/>
</dbReference>
<comment type="caution">
    <text evidence="3">The sequence shown here is derived from an EMBL/GenBank/DDBJ whole genome shotgun (WGS) entry which is preliminary data.</text>
</comment>
<dbReference type="InterPro" id="IPR009045">
    <property type="entry name" value="Zn_M74/Hedgehog-like"/>
</dbReference>
<dbReference type="RefSeq" id="WP_244912748.1">
    <property type="nucleotide sequence ID" value="NZ_NFEZ01000004.1"/>
</dbReference>
<evidence type="ECO:0000256" key="1">
    <source>
        <dbReference type="SAM" id="MobiDB-lite"/>
    </source>
</evidence>
<dbReference type="Proteomes" id="UP000234789">
    <property type="component" value="Unassembled WGS sequence"/>
</dbReference>
<organism evidence="3 4">
    <name type="scientific">Paenibacillus pasadenensis</name>
    <dbReference type="NCBI Taxonomy" id="217090"/>
    <lineage>
        <taxon>Bacteria</taxon>
        <taxon>Bacillati</taxon>
        <taxon>Bacillota</taxon>
        <taxon>Bacilli</taxon>
        <taxon>Bacillales</taxon>
        <taxon>Paenibacillaceae</taxon>
        <taxon>Paenibacillus</taxon>
    </lineage>
</organism>
<dbReference type="GO" id="GO:0008233">
    <property type="term" value="F:peptidase activity"/>
    <property type="evidence" value="ECO:0007669"/>
    <property type="project" value="InterPro"/>
</dbReference>
<reference evidence="3 4" key="1">
    <citation type="submission" date="2017-05" db="EMBL/GenBank/DDBJ databases">
        <title>Functional genome analysis of Paenibacillus pasadenensis strain R16: insights on endophytic life style and antifungal activity.</title>
        <authorList>
            <person name="Passera A."/>
            <person name="Marcolungo L."/>
            <person name="Casati P."/>
            <person name="Brasca M."/>
            <person name="Quaglino F."/>
            <person name="Delledonne M."/>
        </authorList>
    </citation>
    <scope>NUCLEOTIDE SEQUENCE [LARGE SCALE GENOMIC DNA]</scope>
    <source>
        <strain evidence="3 4">R16</strain>
    </source>
</reference>
<dbReference type="PANTHER" id="PTHR34385:SF1">
    <property type="entry name" value="PEPTIDOGLYCAN L-ALANYL-D-GLUTAMATE ENDOPEPTIDASE CWLK"/>
    <property type="match status" value="1"/>
</dbReference>
<evidence type="ECO:0000313" key="3">
    <source>
        <dbReference type="EMBL" id="PLT43716.1"/>
    </source>
</evidence>
<proteinExistence type="predicted"/>
<evidence type="ECO:0000313" key="4">
    <source>
        <dbReference type="Proteomes" id="UP000234789"/>
    </source>
</evidence>
<feature type="domain" description="Peptidase M15C" evidence="2">
    <location>
        <begin position="125"/>
        <end position="194"/>
    </location>
</feature>
<dbReference type="AlphaFoldDB" id="A0A2N5N062"/>
<feature type="region of interest" description="Disordered" evidence="1">
    <location>
        <begin position="1"/>
        <end position="25"/>
    </location>
</feature>
<dbReference type="SUPFAM" id="SSF55166">
    <property type="entry name" value="Hedgehog/DD-peptidase"/>
    <property type="match status" value="1"/>
</dbReference>
<dbReference type="Gene3D" id="3.30.1380.10">
    <property type="match status" value="1"/>
</dbReference>
<evidence type="ECO:0000259" key="2">
    <source>
        <dbReference type="Pfam" id="PF13539"/>
    </source>
</evidence>
<accession>A0A2N5N062</accession>
<name>A0A2N5N062_9BACL</name>
<protein>
    <submittedName>
        <fullName evidence="3">L-alanoyl-D-glutamate peptidase</fullName>
    </submittedName>
</protein>
<gene>
    <name evidence="3" type="ORF">B8V81_2147</name>
</gene>
<dbReference type="EMBL" id="NFEZ01000004">
    <property type="protein sequence ID" value="PLT43716.1"/>
    <property type="molecule type" value="Genomic_DNA"/>
</dbReference>